<dbReference type="SUPFAM" id="SSF52200">
    <property type="entry name" value="Toll/Interleukin receptor TIR domain"/>
    <property type="match status" value="1"/>
</dbReference>
<evidence type="ECO:0000259" key="1">
    <source>
        <dbReference type="Pfam" id="PF13614"/>
    </source>
</evidence>
<dbReference type="Gene3D" id="3.40.50.300">
    <property type="entry name" value="P-loop containing nucleotide triphosphate hydrolases"/>
    <property type="match status" value="1"/>
</dbReference>
<evidence type="ECO:0000313" key="3">
    <source>
        <dbReference type="EMBL" id="KDA02215.1"/>
    </source>
</evidence>
<dbReference type="InterPro" id="IPR000157">
    <property type="entry name" value="TIR_dom"/>
</dbReference>
<dbReference type="eggNOG" id="COG1192">
    <property type="taxonomic scope" value="Bacteria"/>
</dbReference>
<accession>A0A059G6J5</accession>
<gene>
    <name evidence="3" type="ORF">HOC_11648</name>
</gene>
<dbReference type="InterPro" id="IPR050678">
    <property type="entry name" value="DNA_Partitioning_ATPase"/>
</dbReference>
<dbReference type="PANTHER" id="PTHR13696:SF52">
    <property type="entry name" value="PARA FAMILY PROTEIN CT_582"/>
    <property type="match status" value="1"/>
</dbReference>
<feature type="domain" description="TIR" evidence="2">
    <location>
        <begin position="4"/>
        <end position="88"/>
    </location>
</feature>
<organism evidence="3 4">
    <name type="scientific">Hyphomonas oceanitis SCH89</name>
    <dbReference type="NCBI Taxonomy" id="1280953"/>
    <lineage>
        <taxon>Bacteria</taxon>
        <taxon>Pseudomonadati</taxon>
        <taxon>Pseudomonadota</taxon>
        <taxon>Alphaproteobacteria</taxon>
        <taxon>Hyphomonadales</taxon>
        <taxon>Hyphomonadaceae</taxon>
        <taxon>Hyphomonas</taxon>
    </lineage>
</organism>
<dbReference type="Gene3D" id="3.40.50.10140">
    <property type="entry name" value="Toll/interleukin-1 receptor homology (TIR) domain"/>
    <property type="match status" value="1"/>
</dbReference>
<evidence type="ECO:0000259" key="2">
    <source>
        <dbReference type="Pfam" id="PF13676"/>
    </source>
</evidence>
<name>A0A059G6J5_9PROT</name>
<dbReference type="EMBL" id="ARYL01000016">
    <property type="protein sequence ID" value="KDA02215.1"/>
    <property type="molecule type" value="Genomic_DNA"/>
</dbReference>
<dbReference type="OrthoDB" id="9777757at2"/>
<comment type="caution">
    <text evidence="3">The sequence shown here is derived from an EMBL/GenBank/DDBJ whole genome shotgun (WGS) entry which is preliminary data.</text>
</comment>
<evidence type="ECO:0000313" key="4">
    <source>
        <dbReference type="Proteomes" id="UP000024942"/>
    </source>
</evidence>
<dbReference type="PANTHER" id="PTHR13696">
    <property type="entry name" value="P-LOOP CONTAINING NUCLEOSIDE TRIPHOSPHATE HYDROLASE"/>
    <property type="match status" value="1"/>
</dbReference>
<dbReference type="Proteomes" id="UP000024942">
    <property type="component" value="Unassembled WGS sequence"/>
</dbReference>
<dbReference type="GO" id="GO:0007165">
    <property type="term" value="P:signal transduction"/>
    <property type="evidence" value="ECO:0007669"/>
    <property type="project" value="InterPro"/>
</dbReference>
<dbReference type="Pfam" id="PF13614">
    <property type="entry name" value="AAA_31"/>
    <property type="match status" value="1"/>
</dbReference>
<sequence length="432" mass="47736">MSHVYISHSTRDLDELLEIHEALRMAAIPDWYAPNDTEDRPKADQAIDDAFAMIVIVSASAVRSKTVRQDVERAKARNLRLIPYQIDKARMNGFFKHEVQPHLKLSSTLPDGVTQLVDEVQKAYKRKCPVLAVMNLKGGVGKTTVTSQVFGAWQGALGGRVLLVDLDPQYNLTQTFFDMEEADASAAADRSVISLFERSKLHARDATSPGESWLTLSTEPFSPVPRKDLMHDLMGEGSPGGRLDLISGQFEISKYAFANDSGALLKVKSQFLRMVDHYRSEYDLIVFDTNPNATFLTRCALEAADRVLAPMHADVYSLRGVRLLNQVIEEQVEEGKRPALSVMFNAVGRSEQSSFEAEARNGTFDGKAGFPLSKALLKAALPRSGHLMVKAPKDGQPAWRQLVIHSGRGGGLKSIRESLKTVGMELQALLED</sequence>
<dbReference type="STRING" id="1280953.HOC_11648"/>
<dbReference type="PATRIC" id="fig|1280953.3.peg.2349"/>
<dbReference type="Pfam" id="PF13676">
    <property type="entry name" value="TIR_2"/>
    <property type="match status" value="1"/>
</dbReference>
<dbReference type="InterPro" id="IPR025669">
    <property type="entry name" value="AAA_dom"/>
</dbReference>
<reference evidence="3 4" key="1">
    <citation type="journal article" date="2014" name="Antonie Van Leeuwenhoek">
        <title>Hyphomonas beringensis sp. nov. and Hyphomonas chukchiensis sp. nov., isolated from surface seawater of the Bering Sea and Chukchi Sea.</title>
        <authorList>
            <person name="Li C."/>
            <person name="Lai Q."/>
            <person name="Li G."/>
            <person name="Dong C."/>
            <person name="Wang J."/>
            <person name="Liao Y."/>
            <person name="Shao Z."/>
        </authorList>
    </citation>
    <scope>NUCLEOTIDE SEQUENCE [LARGE SCALE GENOMIC DNA]</scope>
    <source>
        <strain evidence="3 4">SCH89</strain>
    </source>
</reference>
<dbReference type="InterPro" id="IPR027417">
    <property type="entry name" value="P-loop_NTPase"/>
</dbReference>
<feature type="domain" description="AAA" evidence="1">
    <location>
        <begin position="130"/>
        <end position="333"/>
    </location>
</feature>
<proteinExistence type="predicted"/>
<dbReference type="AlphaFoldDB" id="A0A059G6J5"/>
<dbReference type="CDD" id="cd02042">
    <property type="entry name" value="ParAB_family"/>
    <property type="match status" value="1"/>
</dbReference>
<dbReference type="SUPFAM" id="SSF52540">
    <property type="entry name" value="P-loop containing nucleoside triphosphate hydrolases"/>
    <property type="match status" value="1"/>
</dbReference>
<keyword evidence="4" id="KW-1185">Reference proteome</keyword>
<dbReference type="InterPro" id="IPR035897">
    <property type="entry name" value="Toll_tir_struct_dom_sf"/>
</dbReference>
<dbReference type="RefSeq" id="WP_035538707.1">
    <property type="nucleotide sequence ID" value="NZ_ARYL01000016.1"/>
</dbReference>
<protein>
    <submittedName>
        <fullName evidence="3">Nucleotide binding protein</fullName>
    </submittedName>
</protein>